<protein>
    <submittedName>
        <fullName evidence="1">Uncharacterized protein</fullName>
    </submittedName>
</protein>
<gene>
    <name evidence="1" type="ORF">JI435_433850</name>
</gene>
<reference evidence="2" key="1">
    <citation type="journal article" date="2021" name="BMC Genomics">
        <title>Chromosome-level genome assembly and manually-curated proteome of model necrotroph Parastagonospora nodorum Sn15 reveals a genome-wide trove of candidate effector homologs, and redundancy of virulence-related functions within an accessory chromosome.</title>
        <authorList>
            <person name="Bertazzoni S."/>
            <person name="Jones D.A.B."/>
            <person name="Phan H.T."/>
            <person name="Tan K.-C."/>
            <person name="Hane J.K."/>
        </authorList>
    </citation>
    <scope>NUCLEOTIDE SEQUENCE [LARGE SCALE GENOMIC DNA]</scope>
    <source>
        <strain evidence="2">SN15 / ATCC MYA-4574 / FGSC 10173)</strain>
    </source>
</reference>
<dbReference type="AlphaFoldDB" id="A0A7U2HZW5"/>
<dbReference type="Proteomes" id="UP000663193">
    <property type="component" value="Chromosome 6"/>
</dbReference>
<keyword evidence="2" id="KW-1185">Reference proteome</keyword>
<name>A0A7U2HZW5_PHANO</name>
<evidence type="ECO:0000313" key="2">
    <source>
        <dbReference type="Proteomes" id="UP000663193"/>
    </source>
</evidence>
<sequence>MACGPRNFHGMIATRVNREAQSRQRTMNSSSIQCRVRSNLVRPPSRSSCLSCYASTVQKAESWYSTPGANVMPTKLHELAIERMWGVAMALSLGRVSRVSMMVYHEKPYEPLRLPPEHYHRPE</sequence>
<dbReference type="EMBL" id="CP069028">
    <property type="protein sequence ID" value="QRC96569.1"/>
    <property type="molecule type" value="Genomic_DNA"/>
</dbReference>
<dbReference type="VEuPathDB" id="FungiDB:JI435_433850"/>
<accession>A0A7U2HZW5</accession>
<proteinExistence type="predicted"/>
<evidence type="ECO:0000313" key="1">
    <source>
        <dbReference type="EMBL" id="QRC96569.1"/>
    </source>
</evidence>
<organism evidence="1 2">
    <name type="scientific">Phaeosphaeria nodorum (strain SN15 / ATCC MYA-4574 / FGSC 10173)</name>
    <name type="common">Glume blotch fungus</name>
    <name type="synonym">Parastagonospora nodorum</name>
    <dbReference type="NCBI Taxonomy" id="321614"/>
    <lineage>
        <taxon>Eukaryota</taxon>
        <taxon>Fungi</taxon>
        <taxon>Dikarya</taxon>
        <taxon>Ascomycota</taxon>
        <taxon>Pezizomycotina</taxon>
        <taxon>Dothideomycetes</taxon>
        <taxon>Pleosporomycetidae</taxon>
        <taxon>Pleosporales</taxon>
        <taxon>Pleosporineae</taxon>
        <taxon>Phaeosphaeriaceae</taxon>
        <taxon>Parastagonospora</taxon>
    </lineage>
</organism>